<dbReference type="Pfam" id="PF00753">
    <property type="entry name" value="Lactamase_B"/>
    <property type="match status" value="1"/>
</dbReference>
<dbReference type="InterPro" id="IPR050855">
    <property type="entry name" value="NDM-1-like"/>
</dbReference>
<dbReference type="InterPro" id="IPR001279">
    <property type="entry name" value="Metallo-B-lactamas"/>
</dbReference>
<dbReference type="InterPro" id="IPR036866">
    <property type="entry name" value="RibonucZ/Hydroxyglut_hydro"/>
</dbReference>
<dbReference type="Gene3D" id="3.60.15.10">
    <property type="entry name" value="Ribonuclease Z/Hydroxyacylglutathione hydrolase-like"/>
    <property type="match status" value="1"/>
</dbReference>
<proteinExistence type="predicted"/>
<dbReference type="PANTHER" id="PTHR42951">
    <property type="entry name" value="METALLO-BETA-LACTAMASE DOMAIN-CONTAINING"/>
    <property type="match status" value="1"/>
</dbReference>
<reference evidence="2" key="1">
    <citation type="submission" date="2015-07" db="EMBL/GenBank/DDBJ databases">
        <title>Draft Genome Sequences of Anaerolinea thermolimosa IMO-1, Bellilinea caldifistulae GOMI-1, Leptolinea tardivitalis YMTK-2, Levilinea saccharolytica KIBI-1,Longilinea arvoryzae KOME-1, Previously Described as Members of the Anaerolineaceae (Chloroflexi).</title>
        <authorList>
            <person name="Sekiguchi Y."/>
            <person name="Ohashi A."/>
            <person name="Matsuura N."/>
            <person name="Tourlousse M.D."/>
        </authorList>
    </citation>
    <scope>NUCLEOTIDE SEQUENCE [LARGE SCALE GENOMIC DNA]</scope>
    <source>
        <strain evidence="2">KOME-1</strain>
    </source>
</reference>
<evidence type="ECO:0000259" key="1">
    <source>
        <dbReference type="SMART" id="SM00849"/>
    </source>
</evidence>
<name>A0A0S7BH90_9CHLR</name>
<dbReference type="SMART" id="SM00849">
    <property type="entry name" value="Lactamase_B"/>
    <property type="match status" value="1"/>
</dbReference>
<dbReference type="STRING" id="360412.LARV_00835"/>
<gene>
    <name evidence="2" type="ORF">LARV_00835</name>
</gene>
<dbReference type="RefSeq" id="WP_075072452.1">
    <property type="nucleotide sequence ID" value="NZ_DF967972.1"/>
</dbReference>
<dbReference type="CDD" id="cd16282">
    <property type="entry name" value="metallo-hydrolase-like_MBL-fold"/>
    <property type="match status" value="1"/>
</dbReference>
<protein>
    <submittedName>
        <fullName evidence="2">Zn-dependent hydrolase, including glyoxylase</fullName>
    </submittedName>
</protein>
<dbReference type="GO" id="GO:0016787">
    <property type="term" value="F:hydrolase activity"/>
    <property type="evidence" value="ECO:0007669"/>
    <property type="project" value="UniProtKB-KW"/>
</dbReference>
<evidence type="ECO:0000313" key="2">
    <source>
        <dbReference type="EMBL" id="GAP13093.1"/>
    </source>
</evidence>
<keyword evidence="2" id="KW-0378">Hydrolase</keyword>
<dbReference type="EMBL" id="DF967972">
    <property type="protein sequence ID" value="GAP13093.1"/>
    <property type="molecule type" value="Genomic_DNA"/>
</dbReference>
<evidence type="ECO:0000313" key="3">
    <source>
        <dbReference type="Proteomes" id="UP000055060"/>
    </source>
</evidence>
<dbReference type="AlphaFoldDB" id="A0A0S7BH90"/>
<sequence>MDNPLAFESRHFRLQALADGVLTAIAANGGWAICNSGLIDLGEQIVIFDTFLTPQAAQDLRWFAVEQYDRTPQFVVNSHYHNDHIWGNQVFAADAQILSSVRTRELIATEGMEELRWNQSNAAQRLESLQTQFQNAGDPRQKQELLLWIGEYEGIVEALPQLKVCLPGVTFDTRLEIHGARRACELVTFEGGHSGSDTILYLPEEGIVFMGDLLFVGAHPFLADGDPQALLIALREVSRLKATCFVPGHGPPGSRADVELLSAYVESCLEIAGRLVDAGKFDEAAIKEVQIPEAFQAWQLAQFYRSNLRFLCKRLSLAENGARDG</sequence>
<accession>A0A0S7BH90</accession>
<dbReference type="PANTHER" id="PTHR42951:SF4">
    <property type="entry name" value="ACYL-COENZYME A THIOESTERASE MBLAC2"/>
    <property type="match status" value="1"/>
</dbReference>
<dbReference type="OrthoDB" id="420651at2"/>
<keyword evidence="3" id="KW-1185">Reference proteome</keyword>
<dbReference type="SUPFAM" id="SSF56281">
    <property type="entry name" value="Metallo-hydrolase/oxidoreductase"/>
    <property type="match status" value="1"/>
</dbReference>
<feature type="domain" description="Metallo-beta-lactamase" evidence="1">
    <location>
        <begin position="33"/>
        <end position="249"/>
    </location>
</feature>
<dbReference type="Proteomes" id="UP000055060">
    <property type="component" value="Unassembled WGS sequence"/>
</dbReference>
<organism evidence="2">
    <name type="scientific">Longilinea arvoryzae</name>
    <dbReference type="NCBI Taxonomy" id="360412"/>
    <lineage>
        <taxon>Bacteria</taxon>
        <taxon>Bacillati</taxon>
        <taxon>Chloroflexota</taxon>
        <taxon>Anaerolineae</taxon>
        <taxon>Anaerolineales</taxon>
        <taxon>Anaerolineaceae</taxon>
        <taxon>Longilinea</taxon>
    </lineage>
</organism>